<proteinExistence type="predicted"/>
<reference evidence="1 2" key="1">
    <citation type="submission" date="2019-02" db="EMBL/GenBank/DDBJ databases">
        <title>Deep-cultivation of Planctomycetes and their phenomic and genomic characterization uncovers novel biology.</title>
        <authorList>
            <person name="Wiegand S."/>
            <person name="Jogler M."/>
            <person name="Boedeker C."/>
            <person name="Pinto D."/>
            <person name="Vollmers J."/>
            <person name="Rivas-Marin E."/>
            <person name="Kohn T."/>
            <person name="Peeters S.H."/>
            <person name="Heuer A."/>
            <person name="Rast P."/>
            <person name="Oberbeckmann S."/>
            <person name="Bunk B."/>
            <person name="Jeske O."/>
            <person name="Meyerdierks A."/>
            <person name="Storesund J.E."/>
            <person name="Kallscheuer N."/>
            <person name="Luecker S."/>
            <person name="Lage O.M."/>
            <person name="Pohl T."/>
            <person name="Merkel B.J."/>
            <person name="Hornburger P."/>
            <person name="Mueller R.-W."/>
            <person name="Bruemmer F."/>
            <person name="Labrenz M."/>
            <person name="Spormann A.M."/>
            <person name="Op Den Camp H."/>
            <person name="Overmann J."/>
            <person name="Amann R."/>
            <person name="Jetten M.S.M."/>
            <person name="Mascher T."/>
            <person name="Medema M.H."/>
            <person name="Devos D.P."/>
            <person name="Kaster A.-K."/>
            <person name="Ovreas L."/>
            <person name="Rohde M."/>
            <person name="Galperin M.Y."/>
            <person name="Jogler C."/>
        </authorList>
    </citation>
    <scope>NUCLEOTIDE SEQUENCE [LARGE SCALE GENOMIC DNA]</scope>
    <source>
        <strain evidence="1 2">Pla52n</strain>
    </source>
</reference>
<name>A0A5C6B9F4_9BACT</name>
<sequence>MPEMRSLRFETFDEAFEEAESLSRGKVRTTGNYTFGQIIEHLARTLDIVSGQRRGPTSSLAMRMFARLVRPFVLKKARPGFKLPVNAQSIFWPTEDVPTDQAMDHLRSAARVFQNMSPLPTHPFFGSMSRQQHDQLQCRHFELHLGFVHPD</sequence>
<dbReference type="InterPro" id="IPR011463">
    <property type="entry name" value="DUF1569"/>
</dbReference>
<organism evidence="1 2">
    <name type="scientific">Stieleria varia</name>
    <dbReference type="NCBI Taxonomy" id="2528005"/>
    <lineage>
        <taxon>Bacteria</taxon>
        <taxon>Pseudomonadati</taxon>
        <taxon>Planctomycetota</taxon>
        <taxon>Planctomycetia</taxon>
        <taxon>Pirellulales</taxon>
        <taxon>Pirellulaceae</taxon>
        <taxon>Stieleria</taxon>
    </lineage>
</organism>
<comment type="caution">
    <text evidence="1">The sequence shown here is derived from an EMBL/GenBank/DDBJ whole genome shotgun (WGS) entry which is preliminary data.</text>
</comment>
<dbReference type="EMBL" id="SJPN01000001">
    <property type="protein sequence ID" value="TWU07949.1"/>
    <property type="molecule type" value="Genomic_DNA"/>
</dbReference>
<dbReference type="Proteomes" id="UP000320176">
    <property type="component" value="Unassembled WGS sequence"/>
</dbReference>
<accession>A0A5C6B9F4</accession>
<keyword evidence="2" id="KW-1185">Reference proteome</keyword>
<gene>
    <name evidence="1" type="ORF">Pla52n_05260</name>
</gene>
<dbReference type="AlphaFoldDB" id="A0A5C6B9F4"/>
<dbReference type="Pfam" id="PF07606">
    <property type="entry name" value="DUF1569"/>
    <property type="match status" value="1"/>
</dbReference>
<evidence type="ECO:0008006" key="3">
    <source>
        <dbReference type="Google" id="ProtNLM"/>
    </source>
</evidence>
<dbReference type="RefSeq" id="WP_231741652.1">
    <property type="nucleotide sequence ID" value="NZ_CP151726.1"/>
</dbReference>
<evidence type="ECO:0000313" key="1">
    <source>
        <dbReference type="EMBL" id="TWU07949.1"/>
    </source>
</evidence>
<protein>
    <recommendedName>
        <fullName evidence="3">DUF1569 domain-containing protein</fullName>
    </recommendedName>
</protein>
<evidence type="ECO:0000313" key="2">
    <source>
        <dbReference type="Proteomes" id="UP000320176"/>
    </source>
</evidence>